<protein>
    <submittedName>
        <fullName evidence="2">Uncharacterized protein</fullName>
    </submittedName>
</protein>
<organism evidence="2 3">
    <name type="scientific">Neorickettsia helminthoeca str. Oregon</name>
    <dbReference type="NCBI Taxonomy" id="1286528"/>
    <lineage>
        <taxon>Bacteria</taxon>
        <taxon>Pseudomonadati</taxon>
        <taxon>Pseudomonadota</taxon>
        <taxon>Alphaproteobacteria</taxon>
        <taxon>Rickettsiales</taxon>
        <taxon>Anaplasmataceae</taxon>
        <taxon>Neorickettsia</taxon>
    </lineage>
</organism>
<dbReference type="HOGENOM" id="CLU_1439674_0_0_5"/>
<evidence type="ECO:0000313" key="2">
    <source>
        <dbReference type="EMBL" id="AHX11571.1"/>
    </source>
</evidence>
<keyword evidence="1" id="KW-0472">Membrane</keyword>
<dbReference type="KEGG" id="nhm:NHE_0636"/>
<proteinExistence type="predicted"/>
<evidence type="ECO:0000313" key="3">
    <source>
        <dbReference type="Proteomes" id="UP000023755"/>
    </source>
</evidence>
<evidence type="ECO:0000256" key="1">
    <source>
        <dbReference type="SAM" id="Phobius"/>
    </source>
</evidence>
<feature type="transmembrane region" description="Helical" evidence="1">
    <location>
        <begin position="87"/>
        <end position="104"/>
    </location>
</feature>
<feature type="transmembrane region" description="Helical" evidence="1">
    <location>
        <begin position="24"/>
        <end position="44"/>
    </location>
</feature>
<feature type="transmembrane region" description="Helical" evidence="1">
    <location>
        <begin position="116"/>
        <end position="136"/>
    </location>
</feature>
<dbReference type="AlphaFoldDB" id="X5H4T3"/>
<name>X5H4T3_9RICK</name>
<keyword evidence="1" id="KW-0812">Transmembrane</keyword>
<keyword evidence="1" id="KW-1133">Transmembrane helix</keyword>
<accession>X5H4T3</accession>
<reference evidence="2 3" key="1">
    <citation type="submission" date="2014-03" db="EMBL/GenBank/DDBJ databases">
        <title>Sequencing and Comparison of Genomes and Transcriptome Profiles of Human Ehrlichiosis Agents.</title>
        <authorList>
            <person name="Lin M."/>
            <person name="Daugherty S.C."/>
            <person name="Nagaraj S."/>
            <person name="Cheng Z."/>
            <person name="Xiong Q."/>
            <person name="Lin F.-Y."/>
            <person name="Sengamalay N."/>
            <person name="Ott S."/>
            <person name="Godinez A."/>
            <person name="Tallon L.J."/>
            <person name="Sadzewicz L."/>
            <person name="Fraser C.M."/>
            <person name="Dunning Hotopp J.C."/>
            <person name="Rikihisa Y."/>
        </authorList>
    </citation>
    <scope>NUCLEOTIDE SEQUENCE [LARGE SCALE GENOMIC DNA]</scope>
    <source>
        <strain evidence="2 3">Oregon</strain>
    </source>
</reference>
<dbReference type="STRING" id="1286528.NHE_0636"/>
<gene>
    <name evidence="2" type="ORF">NHE_0636</name>
</gene>
<keyword evidence="3" id="KW-1185">Reference proteome</keyword>
<sequence length="188" mass="20947">MFITTIKVLVLPLNLLYVKNKIDASVFILCAVALQLLVSFSALYSSYRRRCISCAMEDASAKADLLLSKSATSFPSCRTRKSFNRNVFIAEILMQIASGVGLAVTPFCYKSGKLDMWVYMGLMVVFLVMGSFYYFVISVERVESRESITRLNEILDLLLQQKQREANCDSSGIAIEVVAGGVEKTLVH</sequence>
<dbReference type="Proteomes" id="UP000023755">
    <property type="component" value="Chromosome"/>
</dbReference>
<dbReference type="EMBL" id="CP007481">
    <property type="protein sequence ID" value="AHX11571.1"/>
    <property type="molecule type" value="Genomic_DNA"/>
</dbReference>